<comment type="similarity">
    <text evidence="2">Belongs to the MAD1 family.</text>
</comment>
<evidence type="ECO:0000256" key="5">
    <source>
        <dbReference type="ARBA" id="ARBA00023242"/>
    </source>
</evidence>
<gene>
    <name evidence="7" type="ORF">CGI_10014588</name>
</gene>
<dbReference type="FunFam" id="3.30.457.60:FF:000002">
    <property type="entry name" value="Mitotic spindle assembly checkpoint protein MAD1"/>
    <property type="match status" value="1"/>
</dbReference>
<dbReference type="GO" id="GO:0051315">
    <property type="term" value="P:attachment of mitotic spindle microtubules to kinetochore"/>
    <property type="evidence" value="ECO:0007669"/>
    <property type="project" value="TreeGrafter"/>
</dbReference>
<reference evidence="7" key="1">
    <citation type="journal article" date="2012" name="Nature">
        <title>The oyster genome reveals stress adaptation and complexity of shell formation.</title>
        <authorList>
            <person name="Zhang G."/>
            <person name="Fang X."/>
            <person name="Guo X."/>
            <person name="Li L."/>
            <person name="Luo R."/>
            <person name="Xu F."/>
            <person name="Yang P."/>
            <person name="Zhang L."/>
            <person name="Wang X."/>
            <person name="Qi H."/>
            <person name="Xiong Z."/>
            <person name="Que H."/>
            <person name="Xie Y."/>
            <person name="Holland P.W."/>
            <person name="Paps J."/>
            <person name="Zhu Y."/>
            <person name="Wu F."/>
            <person name="Chen Y."/>
            <person name="Wang J."/>
            <person name="Peng C."/>
            <person name="Meng J."/>
            <person name="Yang L."/>
            <person name="Liu J."/>
            <person name="Wen B."/>
            <person name="Zhang N."/>
            <person name="Huang Z."/>
            <person name="Zhu Q."/>
            <person name="Feng Y."/>
            <person name="Mount A."/>
            <person name="Hedgecock D."/>
            <person name="Xu Z."/>
            <person name="Liu Y."/>
            <person name="Domazet-Loso T."/>
            <person name="Du Y."/>
            <person name="Sun X."/>
            <person name="Zhang S."/>
            <person name="Liu B."/>
            <person name="Cheng P."/>
            <person name="Jiang X."/>
            <person name="Li J."/>
            <person name="Fan D."/>
            <person name="Wang W."/>
            <person name="Fu W."/>
            <person name="Wang T."/>
            <person name="Wang B."/>
            <person name="Zhang J."/>
            <person name="Peng Z."/>
            <person name="Li Y."/>
            <person name="Li N."/>
            <person name="Wang J."/>
            <person name="Chen M."/>
            <person name="He Y."/>
            <person name="Tan F."/>
            <person name="Song X."/>
            <person name="Zheng Q."/>
            <person name="Huang R."/>
            <person name="Yang H."/>
            <person name="Du X."/>
            <person name="Chen L."/>
            <person name="Yang M."/>
            <person name="Gaffney P.M."/>
            <person name="Wang S."/>
            <person name="Luo L."/>
            <person name="She Z."/>
            <person name="Ming Y."/>
            <person name="Huang W."/>
            <person name="Zhang S."/>
            <person name="Huang B."/>
            <person name="Zhang Y."/>
            <person name="Qu T."/>
            <person name="Ni P."/>
            <person name="Miao G."/>
            <person name="Wang J."/>
            <person name="Wang Q."/>
            <person name="Steinberg C.E."/>
            <person name="Wang H."/>
            <person name="Li N."/>
            <person name="Qian L."/>
            <person name="Zhang G."/>
            <person name="Li Y."/>
            <person name="Yang H."/>
            <person name="Liu X."/>
            <person name="Wang J."/>
            <person name="Yin Y."/>
            <person name="Wang J."/>
        </authorList>
    </citation>
    <scope>NUCLEOTIDE SEQUENCE [LARGE SCALE GENOMIC DNA]</scope>
    <source>
        <strain evidence="7">05x7-T-G4-1.051#20</strain>
    </source>
</reference>
<dbReference type="Gene3D" id="1.20.5.170">
    <property type="match status" value="1"/>
</dbReference>
<evidence type="ECO:0000256" key="1">
    <source>
        <dbReference type="ARBA" id="ARBA00004123"/>
    </source>
</evidence>
<dbReference type="Pfam" id="PF05557">
    <property type="entry name" value="MAD"/>
    <property type="match status" value="2"/>
</dbReference>
<proteinExistence type="inferred from homology"/>
<organism evidence="7">
    <name type="scientific">Magallana gigas</name>
    <name type="common">Pacific oyster</name>
    <name type="synonym">Crassostrea gigas</name>
    <dbReference type="NCBI Taxonomy" id="29159"/>
    <lineage>
        <taxon>Eukaryota</taxon>
        <taxon>Metazoa</taxon>
        <taxon>Spiralia</taxon>
        <taxon>Lophotrochozoa</taxon>
        <taxon>Mollusca</taxon>
        <taxon>Bivalvia</taxon>
        <taxon>Autobranchia</taxon>
        <taxon>Pteriomorphia</taxon>
        <taxon>Ostreida</taxon>
        <taxon>Ostreoidea</taxon>
        <taxon>Ostreidae</taxon>
        <taxon>Magallana</taxon>
    </lineage>
</organism>
<dbReference type="FunCoup" id="K1PH53">
    <property type="interactions" value="1193"/>
</dbReference>
<dbReference type="InterPro" id="IPR008672">
    <property type="entry name" value="Mad1"/>
</dbReference>
<name>K1PH53_MAGGI</name>
<evidence type="ECO:0000256" key="4">
    <source>
        <dbReference type="ARBA" id="ARBA00022776"/>
    </source>
</evidence>
<dbReference type="Gene3D" id="6.10.250.90">
    <property type="match status" value="1"/>
</dbReference>
<dbReference type="AlphaFoldDB" id="K1PH53"/>
<dbReference type="SUPFAM" id="SSF75704">
    <property type="entry name" value="Mitotic arrest deficient-like 1, Mad1"/>
    <property type="match status" value="1"/>
</dbReference>
<dbReference type="InParanoid" id="K1PH53"/>
<dbReference type="GO" id="GO:0007094">
    <property type="term" value="P:mitotic spindle assembly checkpoint signaling"/>
    <property type="evidence" value="ECO:0007669"/>
    <property type="project" value="InterPro"/>
</dbReference>
<dbReference type="GO" id="GO:0000776">
    <property type="term" value="C:kinetochore"/>
    <property type="evidence" value="ECO:0007669"/>
    <property type="project" value="TreeGrafter"/>
</dbReference>
<accession>K1PH53</accession>
<dbReference type="HOGENOM" id="CLU_023576_0_0_1"/>
<keyword evidence="5" id="KW-0539">Nucleus</keyword>
<keyword evidence="3" id="KW-0132">Cell division</keyword>
<dbReference type="PANTHER" id="PTHR23168:SF0">
    <property type="entry name" value="MITOTIC SPINDLE ASSEMBLY CHECKPOINT PROTEIN MAD1"/>
    <property type="match status" value="1"/>
</dbReference>
<dbReference type="GO" id="GO:0072686">
    <property type="term" value="C:mitotic spindle"/>
    <property type="evidence" value="ECO:0007669"/>
    <property type="project" value="TreeGrafter"/>
</dbReference>
<dbReference type="Gene3D" id="3.30.457.60">
    <property type="match status" value="1"/>
</dbReference>
<comment type="subcellular location">
    <subcellularLocation>
        <location evidence="1">Nucleus</location>
    </subcellularLocation>
</comment>
<evidence type="ECO:0000256" key="2">
    <source>
        <dbReference type="ARBA" id="ARBA00008029"/>
    </source>
</evidence>
<dbReference type="EMBL" id="JH815775">
    <property type="protein sequence ID" value="EKC18214.1"/>
    <property type="molecule type" value="Genomic_DNA"/>
</dbReference>
<protein>
    <submittedName>
        <fullName evidence="7">Mitotic spindle assembly checkpoint protein MAD1</fullName>
    </submittedName>
</protein>
<dbReference type="PANTHER" id="PTHR23168">
    <property type="entry name" value="MITOTIC SPINDLE ASSEMBLY CHECKPOINT PROTEIN MAD1 MITOTIC ARREST DEFICIENT-LIKE PROTEIN 1"/>
    <property type="match status" value="1"/>
</dbReference>
<evidence type="ECO:0000256" key="3">
    <source>
        <dbReference type="ARBA" id="ARBA00022618"/>
    </source>
</evidence>
<sequence length="606" mass="70600">MEKPDEPTAVIKMKRDFEQFLSGSRHNGSGLQFNLDQDITEDLGLSYESSSLSRNSLLAREKKDEMLKDIEMKKAMCEINKLKSELMSEQTSRKRSRVEFDKDFEFVQSEKERLEEKVREVQSKLLVLCGREEQVTAENQELRAELAHKKKHYNDSMSAMQSDIFRLQEEVQQTKDIASAEQSELRNQLFEVEAKQRNTKSDLEETKALLELQKSAAKDLQVKIADLNHYKAKFEKAEIKIKELEYKISQSEEDAIVNRSMREKLVSVSGLEKEIQKLKQENGHLRETQENNALLKEEVENMKHKLERNEFRCERLSVLEAENELTTEKTKTQQQMQFIKRLQRKLLLISKERDMYKSLIDSYQSEVTVNISTTASSRIQQLEDILESYRKQIESMETEISKVPTNQDITLNITEGDYDPSKLKVLHFTMNPAALAQKKRAEELIKLREENERLKKRVEVLEESKGQAQDVTFQVEQKMSEAPCPSKEVEEMKKMLETEELKNKRLLEVFKKTSQELREVCYQLMGYKIDMPCANKYKITSLYAESPEDFFMFEQSPGGGVQFLATDFAETLQDHIETYISKRNSIPAFLSAVTLDLFSRQTVNIS</sequence>
<evidence type="ECO:0000313" key="7">
    <source>
        <dbReference type="EMBL" id="EKC18214.1"/>
    </source>
</evidence>
<keyword evidence="4" id="KW-0498">Mitosis</keyword>
<keyword evidence="6" id="KW-0131">Cell cycle</keyword>
<evidence type="ECO:0000256" key="6">
    <source>
        <dbReference type="ARBA" id="ARBA00023306"/>
    </source>
</evidence>
<dbReference type="GO" id="GO:0005635">
    <property type="term" value="C:nuclear envelope"/>
    <property type="evidence" value="ECO:0007669"/>
    <property type="project" value="TreeGrafter"/>
</dbReference>
<dbReference type="GO" id="GO:0051301">
    <property type="term" value="P:cell division"/>
    <property type="evidence" value="ECO:0007669"/>
    <property type="project" value="UniProtKB-KW"/>
</dbReference>